<keyword evidence="3" id="KW-1185">Reference proteome</keyword>
<proteinExistence type="predicted"/>
<dbReference type="EMBL" id="ABSU01000007">
    <property type="protein sequence ID" value="EFE34096.1"/>
    <property type="molecule type" value="Genomic_DNA"/>
</dbReference>
<dbReference type="OMA" id="SWKGKCP"/>
<protein>
    <submittedName>
        <fullName evidence="2">Uncharacterized protein</fullName>
    </submittedName>
</protein>
<reference evidence="3" key="1">
    <citation type="journal article" date="2011" name="Genome Biol.">
        <title>Comparative and functional genomics provide insights into the pathogenicity of dermatophytic fungi.</title>
        <authorList>
            <person name="Burmester A."/>
            <person name="Shelest E."/>
            <person name="Gloeckner G."/>
            <person name="Heddergott C."/>
            <person name="Schindler S."/>
            <person name="Staib P."/>
            <person name="Heidel A."/>
            <person name="Felder M."/>
            <person name="Petzold A."/>
            <person name="Szafranski K."/>
            <person name="Feuermann M."/>
            <person name="Pedruzzi I."/>
            <person name="Priebe S."/>
            <person name="Groth M."/>
            <person name="Winkler R."/>
            <person name="Li W."/>
            <person name="Kniemeyer O."/>
            <person name="Schroeckh V."/>
            <person name="Hertweck C."/>
            <person name="Hube B."/>
            <person name="White T.C."/>
            <person name="Platzer M."/>
            <person name="Guthke R."/>
            <person name="Heitman J."/>
            <person name="Woestemeyer J."/>
            <person name="Zipfel P.F."/>
            <person name="Monod M."/>
            <person name="Brakhage A.A."/>
        </authorList>
    </citation>
    <scope>NUCLEOTIDE SEQUENCE [LARGE SCALE GENOMIC DNA]</scope>
    <source>
        <strain evidence="3">ATCC MYA-4681 / CBS 112371</strain>
    </source>
</reference>
<gene>
    <name evidence="2" type="ORF">ARB_07047</name>
</gene>
<dbReference type="RefSeq" id="XP_003014485.1">
    <property type="nucleotide sequence ID" value="XM_003014439.1"/>
</dbReference>
<accession>D4AS32</accession>
<dbReference type="KEGG" id="abe:ARB_07047"/>
<dbReference type="GeneID" id="9520537"/>
<evidence type="ECO:0000313" key="2">
    <source>
        <dbReference type="EMBL" id="EFE34096.1"/>
    </source>
</evidence>
<evidence type="ECO:0000313" key="3">
    <source>
        <dbReference type="Proteomes" id="UP000008866"/>
    </source>
</evidence>
<dbReference type="OrthoDB" id="4173920at2759"/>
<dbReference type="Proteomes" id="UP000008866">
    <property type="component" value="Unassembled WGS sequence"/>
</dbReference>
<keyword evidence="1" id="KW-0732">Signal</keyword>
<comment type="caution">
    <text evidence="2">The sequence shown here is derived from an EMBL/GenBank/DDBJ whole genome shotgun (WGS) entry which is preliminary data.</text>
</comment>
<feature type="signal peptide" evidence="1">
    <location>
        <begin position="1"/>
        <end position="17"/>
    </location>
</feature>
<feature type="chain" id="PRO_5003054202" evidence="1">
    <location>
        <begin position="18"/>
        <end position="303"/>
    </location>
</feature>
<dbReference type="HOGENOM" id="CLU_918181_0_0_1"/>
<organism evidence="2 3">
    <name type="scientific">Arthroderma benhamiae (strain ATCC MYA-4681 / CBS 112371)</name>
    <name type="common">Trichophyton mentagrophytes</name>
    <dbReference type="NCBI Taxonomy" id="663331"/>
    <lineage>
        <taxon>Eukaryota</taxon>
        <taxon>Fungi</taxon>
        <taxon>Dikarya</taxon>
        <taxon>Ascomycota</taxon>
        <taxon>Pezizomycotina</taxon>
        <taxon>Eurotiomycetes</taxon>
        <taxon>Eurotiomycetidae</taxon>
        <taxon>Onygenales</taxon>
        <taxon>Arthrodermataceae</taxon>
        <taxon>Trichophyton</taxon>
    </lineage>
</organism>
<evidence type="ECO:0000256" key="1">
    <source>
        <dbReference type="SAM" id="SignalP"/>
    </source>
</evidence>
<sequence length="303" mass="33474">MLFSKFFVALCISPVFGNFLPNDYVTDLIARQAPGESRTIIDGDPWLERLVKAVATLHRRQDVPDYPYVKELKKALQESHKVDNQWPPVGEVDPIPSSTECKLGCSGTCNPAATYTRLVLRTISEVNVTGFPHVDEIFENPNDDPLDIEVKKGTAVTKGNTKGWSIGLGLSGGLGPASAELSGQISQLTEETSTETREVSWKGKCPPHTECRVTTVTFTITVTGMCDESPYVYCLTGRPQKRNMCGEGKEHFLTCLCDAQKGLIQRQCPKDPQLKPCEITFPLRKPDGKLRTVQFLSQTPISK</sequence>
<dbReference type="AlphaFoldDB" id="D4AS32"/>
<dbReference type="eggNOG" id="ENOG502RQN4">
    <property type="taxonomic scope" value="Eukaryota"/>
</dbReference>
<name>D4AS32_ARTBC</name>